<evidence type="ECO:0000313" key="15">
    <source>
        <dbReference type="Proteomes" id="UP000024329"/>
    </source>
</evidence>
<evidence type="ECO:0000259" key="12">
    <source>
        <dbReference type="Pfam" id="PF25994"/>
    </source>
</evidence>
<evidence type="ECO:0000313" key="14">
    <source>
        <dbReference type="EMBL" id="EZP82425.1"/>
    </source>
</evidence>
<organism evidence="14 15">
    <name type="scientific">Novosphingobium resinovorum</name>
    <dbReference type="NCBI Taxonomy" id="158500"/>
    <lineage>
        <taxon>Bacteria</taxon>
        <taxon>Pseudomonadati</taxon>
        <taxon>Pseudomonadota</taxon>
        <taxon>Alphaproteobacteria</taxon>
        <taxon>Sphingomonadales</taxon>
        <taxon>Sphingomonadaceae</taxon>
        <taxon>Novosphingobium</taxon>
    </lineage>
</organism>
<dbReference type="PATRIC" id="fig|158500.4.peg.1962"/>
<evidence type="ECO:0000256" key="1">
    <source>
        <dbReference type="ARBA" id="ARBA00004377"/>
    </source>
</evidence>
<dbReference type="SUPFAM" id="SSF111369">
    <property type="entry name" value="HlyD-like secretion proteins"/>
    <property type="match status" value="1"/>
</dbReference>
<dbReference type="InterPro" id="IPR006144">
    <property type="entry name" value="Secretion_HlyD_CS"/>
</dbReference>
<dbReference type="PRINTS" id="PR01490">
    <property type="entry name" value="RTXTOXIND"/>
</dbReference>
<feature type="domain" description="AprE-like long alpha-helical hairpin" evidence="12">
    <location>
        <begin position="136"/>
        <end position="318"/>
    </location>
</feature>
<feature type="domain" description="AprE-like beta-barrel" evidence="13">
    <location>
        <begin position="363"/>
        <end position="468"/>
    </location>
</feature>
<keyword evidence="5 9" id="KW-0997">Cell inner membrane</keyword>
<dbReference type="Pfam" id="PF26002">
    <property type="entry name" value="Beta-barrel_AprE"/>
    <property type="match status" value="1"/>
</dbReference>
<keyword evidence="10" id="KW-0175">Coiled coil</keyword>
<dbReference type="RefSeq" id="WP_081798984.1">
    <property type="nucleotide sequence ID" value="NZ_JFYZ01000008.1"/>
</dbReference>
<dbReference type="Proteomes" id="UP000024329">
    <property type="component" value="Unassembled WGS sequence"/>
</dbReference>
<name>A0A031JZM9_9SPHN</name>
<keyword evidence="3 9" id="KW-0813">Transport</keyword>
<dbReference type="PROSITE" id="PS00543">
    <property type="entry name" value="HLYD_FAMILY"/>
    <property type="match status" value="1"/>
</dbReference>
<evidence type="ECO:0000256" key="7">
    <source>
        <dbReference type="ARBA" id="ARBA00022989"/>
    </source>
</evidence>
<dbReference type="GO" id="GO:0005886">
    <property type="term" value="C:plasma membrane"/>
    <property type="evidence" value="ECO:0007669"/>
    <property type="project" value="UniProtKB-SubCell"/>
</dbReference>
<comment type="similarity">
    <text evidence="2 9">Belongs to the membrane fusion protein (MFP) (TC 8.A.1) family.</text>
</comment>
<evidence type="ECO:0000256" key="3">
    <source>
        <dbReference type="ARBA" id="ARBA00022448"/>
    </source>
</evidence>
<evidence type="ECO:0000256" key="2">
    <source>
        <dbReference type="ARBA" id="ARBA00009477"/>
    </source>
</evidence>
<keyword evidence="4 9" id="KW-1003">Cell membrane</keyword>
<evidence type="ECO:0000256" key="6">
    <source>
        <dbReference type="ARBA" id="ARBA00022692"/>
    </source>
</evidence>
<dbReference type="InterPro" id="IPR050739">
    <property type="entry name" value="MFP"/>
</dbReference>
<keyword evidence="8 9" id="KW-0472">Membrane</keyword>
<dbReference type="NCBIfam" id="TIGR01843">
    <property type="entry name" value="type_I_hlyD"/>
    <property type="match status" value="1"/>
</dbReference>
<evidence type="ECO:0000256" key="9">
    <source>
        <dbReference type="RuleBase" id="RU365093"/>
    </source>
</evidence>
<dbReference type="Gene3D" id="2.40.50.100">
    <property type="match status" value="2"/>
</dbReference>
<evidence type="ECO:0000256" key="11">
    <source>
        <dbReference type="SAM" id="MobiDB-lite"/>
    </source>
</evidence>
<dbReference type="AlphaFoldDB" id="A0A031JZM9"/>
<comment type="subcellular location">
    <subcellularLocation>
        <location evidence="1 9">Cell inner membrane</location>
        <topology evidence="1 9">Single-pass membrane protein</topology>
    </subcellularLocation>
</comment>
<dbReference type="eggNOG" id="COG0845">
    <property type="taxonomic scope" value="Bacteria"/>
</dbReference>
<gene>
    <name evidence="14" type="ORF">BV97_01922</name>
</gene>
<evidence type="ECO:0000256" key="5">
    <source>
        <dbReference type="ARBA" id="ARBA00022519"/>
    </source>
</evidence>
<proteinExistence type="inferred from homology"/>
<feature type="transmembrane region" description="Helical" evidence="9">
    <location>
        <begin position="61"/>
        <end position="79"/>
    </location>
</feature>
<dbReference type="EMBL" id="JFYZ01000008">
    <property type="protein sequence ID" value="EZP82425.1"/>
    <property type="molecule type" value="Genomic_DNA"/>
</dbReference>
<dbReference type="InterPro" id="IPR010129">
    <property type="entry name" value="T1SS_HlyD"/>
</dbReference>
<keyword evidence="7 9" id="KW-1133">Transmembrane helix</keyword>
<keyword evidence="6 9" id="KW-0812">Transmembrane</keyword>
<evidence type="ECO:0000256" key="8">
    <source>
        <dbReference type="ARBA" id="ARBA00023136"/>
    </source>
</evidence>
<dbReference type="PANTHER" id="PTHR30386:SF27">
    <property type="entry name" value="MEMBRANE FUSION PROTEIN (MFP) FAMILY PROTEIN"/>
    <property type="match status" value="1"/>
</dbReference>
<accession>A0A031JZM9</accession>
<comment type="caution">
    <text evidence="14">The sequence shown here is derived from an EMBL/GenBank/DDBJ whole genome shotgun (WGS) entry which is preliminary data.</text>
</comment>
<evidence type="ECO:0000256" key="4">
    <source>
        <dbReference type="ARBA" id="ARBA00022475"/>
    </source>
</evidence>
<evidence type="ECO:0000259" key="13">
    <source>
        <dbReference type="Pfam" id="PF26002"/>
    </source>
</evidence>
<feature type="coiled-coil region" evidence="10">
    <location>
        <begin position="191"/>
        <end position="225"/>
    </location>
</feature>
<dbReference type="Pfam" id="PF25994">
    <property type="entry name" value="HH_AprE"/>
    <property type="match status" value="1"/>
</dbReference>
<dbReference type="Gene3D" id="2.40.30.170">
    <property type="match status" value="1"/>
</dbReference>
<dbReference type="InterPro" id="IPR058781">
    <property type="entry name" value="HH_AprE-like"/>
</dbReference>
<reference evidence="14 15" key="1">
    <citation type="submission" date="2014-03" db="EMBL/GenBank/DDBJ databases">
        <title>Whole genome sequence of Novosphingobium resinovorum KF1.</title>
        <authorList>
            <person name="Gan H.M."/>
            <person name="Gan H.Y."/>
            <person name="Chew T.H."/>
            <person name="Savka M.A."/>
        </authorList>
    </citation>
    <scope>NUCLEOTIDE SEQUENCE [LARGE SCALE GENOMIC DNA]</scope>
    <source>
        <strain evidence="14 15">KF1</strain>
    </source>
</reference>
<feature type="region of interest" description="Disordered" evidence="11">
    <location>
        <begin position="412"/>
        <end position="431"/>
    </location>
</feature>
<dbReference type="PANTHER" id="PTHR30386">
    <property type="entry name" value="MEMBRANE FUSION SUBUNIT OF EMRAB-TOLC MULTIDRUG EFFLUX PUMP"/>
    <property type="match status" value="1"/>
</dbReference>
<dbReference type="GO" id="GO:0009306">
    <property type="term" value="P:protein secretion"/>
    <property type="evidence" value="ECO:0007669"/>
    <property type="project" value="InterPro"/>
</dbReference>
<protein>
    <recommendedName>
        <fullName evidence="9">Membrane fusion protein (MFP) family protein</fullName>
    </recommendedName>
</protein>
<evidence type="ECO:0000256" key="10">
    <source>
        <dbReference type="SAM" id="Coils"/>
    </source>
</evidence>
<dbReference type="InterPro" id="IPR058982">
    <property type="entry name" value="Beta-barrel_AprE"/>
</dbReference>
<sequence>MSFRERMSERFPALARHGAIFKTSWRMQDEADAAAKPRTDHEFLPAALEIVERPPSPGWRWLMLSLCGLFVIGLAWSIIGKVDVIATATGKVVPSGNVKIIQPIEIGYVRAIHVKNGQHVKAGDLLIELDPTLAGADAAQASTNMLTSEVVAARNSALLAHVEGGRARFEAPPGTSGEIARTQAAFVRTAIAEYEGERASLVQQRAQHNAELTGARAEVAKLEKTLPIVEKQLAAREELAEKGYFSKIRLLEYEQLKVEHEQNIAVQRARAEQAAAAIRDIDAQLLRLRGTFGKAAVAELSESQEKLGLAREEVTKADRRAAFQQLRAPVSGTVQQLVVNTVGGVVQPAQPLMIIVPDNAEAVVEAHILNRDIGFIREGQAVRVKLEAFPFTDYGIVPGVVESISRDAVEMPAQRAGENGEGPASGAPTPQGLVYSARIRLLKRTIRVGGREQRIGPGLAVQAEIKTGERRIIQYLLSPIAQTLDEAGRER</sequence>